<dbReference type="EMBL" id="CP071518">
    <property type="protein sequence ID" value="QSX78333.1"/>
    <property type="molecule type" value="Genomic_DNA"/>
</dbReference>
<keyword evidence="3" id="KW-1185">Reference proteome</keyword>
<name>A0A974Y0J1_9GAMM</name>
<reference evidence="2 3" key="1">
    <citation type="submission" date="2021-03" db="EMBL/GenBank/DDBJ databases">
        <title>Lysobacter sp. nov. isolated from soil of gangwondo yeongwol, south Korea.</title>
        <authorList>
            <person name="Kim K.R."/>
            <person name="Kim K.H."/>
            <person name="Jeon C.O."/>
        </authorList>
    </citation>
    <scope>NUCLEOTIDE SEQUENCE [LARGE SCALE GENOMIC DNA]</scope>
    <source>
        <strain evidence="2 3">R19</strain>
    </source>
</reference>
<evidence type="ECO:0000313" key="2">
    <source>
        <dbReference type="EMBL" id="QSX78333.1"/>
    </source>
</evidence>
<evidence type="ECO:0000256" key="1">
    <source>
        <dbReference type="SAM" id="MobiDB-lite"/>
    </source>
</evidence>
<dbReference type="AlphaFoldDB" id="A0A974Y0J1"/>
<evidence type="ECO:0000313" key="3">
    <source>
        <dbReference type="Proteomes" id="UP000639274"/>
    </source>
</evidence>
<proteinExistence type="predicted"/>
<feature type="compositionally biased region" description="Basic and acidic residues" evidence="1">
    <location>
        <begin position="1"/>
        <end position="45"/>
    </location>
</feature>
<accession>A0A974Y0J1</accession>
<protein>
    <submittedName>
        <fullName evidence="2">Uncharacterized protein</fullName>
    </submittedName>
</protein>
<dbReference type="KEGG" id="lsf:I8J32_017055"/>
<sequence length="61" mass="7480">MIDLDRPKGDVQYRGTERRKVADRRVGHDRREEIRFELDKEDRRSGKDRRKRTGWDGQLLR</sequence>
<gene>
    <name evidence="2" type="ORF">I8J32_017055</name>
</gene>
<dbReference type="RefSeq" id="WP_200613893.1">
    <property type="nucleotide sequence ID" value="NZ_CP071518.1"/>
</dbReference>
<dbReference type="Proteomes" id="UP000639274">
    <property type="component" value="Chromosome"/>
</dbReference>
<feature type="region of interest" description="Disordered" evidence="1">
    <location>
        <begin position="1"/>
        <end position="61"/>
    </location>
</feature>
<organism evidence="2 3">
    <name type="scientific">Agrilutibacter solisilvae</name>
    <dbReference type="NCBI Taxonomy" id="2763317"/>
    <lineage>
        <taxon>Bacteria</taxon>
        <taxon>Pseudomonadati</taxon>
        <taxon>Pseudomonadota</taxon>
        <taxon>Gammaproteobacteria</taxon>
        <taxon>Lysobacterales</taxon>
        <taxon>Lysobacteraceae</taxon>
        <taxon>Agrilutibacter</taxon>
    </lineage>
</organism>